<reference evidence="3" key="1">
    <citation type="journal article" date="2013" name="Mol. Plant Microbe Interact.">
        <title>Global aspects of pacC regulation of pathogenicity genes in Colletotrichum gloeosporioides as revealed by transcriptome analysis.</title>
        <authorList>
            <person name="Alkan N."/>
            <person name="Meng X."/>
            <person name="Friedlander G."/>
            <person name="Reuveni E."/>
            <person name="Sukno S."/>
            <person name="Sherman A."/>
            <person name="Thon M."/>
            <person name="Fluhr R."/>
            <person name="Prusky D."/>
        </authorList>
    </citation>
    <scope>NUCLEOTIDE SEQUENCE [LARGE SCALE GENOMIC DNA]</scope>
    <source>
        <strain evidence="3">Cg-14</strain>
    </source>
</reference>
<dbReference type="Gene3D" id="3.30.565.10">
    <property type="entry name" value="Histidine kinase-like ATPase, C-terminal domain"/>
    <property type="match status" value="1"/>
</dbReference>
<evidence type="ECO:0000256" key="1">
    <source>
        <dbReference type="SAM" id="MobiDB-lite"/>
    </source>
</evidence>
<organism evidence="2 3">
    <name type="scientific">Colletotrichum gloeosporioides (strain Cg-14)</name>
    <name type="common">Anthracnose fungus</name>
    <name type="synonym">Glomerella cingulata</name>
    <dbReference type="NCBI Taxonomy" id="1237896"/>
    <lineage>
        <taxon>Eukaryota</taxon>
        <taxon>Fungi</taxon>
        <taxon>Dikarya</taxon>
        <taxon>Ascomycota</taxon>
        <taxon>Pezizomycotina</taxon>
        <taxon>Sordariomycetes</taxon>
        <taxon>Hypocreomycetidae</taxon>
        <taxon>Glomerellales</taxon>
        <taxon>Glomerellaceae</taxon>
        <taxon>Colletotrichum</taxon>
        <taxon>Colletotrichum gloeosporioides species complex</taxon>
    </lineage>
</organism>
<dbReference type="InterPro" id="IPR052957">
    <property type="entry name" value="Auxin_embryo_med"/>
</dbReference>
<protein>
    <recommendedName>
        <fullName evidence="4">Protein NO VEIN C-terminal domain-containing protein</fullName>
    </recommendedName>
</protein>
<feature type="region of interest" description="Disordered" evidence="1">
    <location>
        <begin position="1403"/>
        <end position="1452"/>
    </location>
</feature>
<feature type="region of interest" description="Disordered" evidence="1">
    <location>
        <begin position="1"/>
        <end position="21"/>
    </location>
</feature>
<feature type="compositionally biased region" description="Basic and acidic residues" evidence="1">
    <location>
        <begin position="1435"/>
        <end position="1452"/>
    </location>
</feature>
<sequence length="1452" mass="167059">MDEEGAAMVLPGRQSQPDREQADAQIRELCERKMEMFKVEESRQLHERCLRILATDLYDTATHFILELLQNADDLDYANLQHDDDPTFGIVLSAPNNTFETHCNEDGFTIDHIESLCDVSMSKKARKKDVHSGYIGEKGIGFKSVFGVADVAYVSSGFYHFKLDTKNELDAKEKTLVGMLVPIPADYPSSTAVGTTRMLLQLKGPEAYTDIRENLKQIKPEILLFLRRLRRIKIKTEDRNIDYAYLLNDNDIGFHGETRTLTALDRQTHITNLTKYIIVRHAVENMPDTQKRENISSSEITLAFPITKSNKPDSQVRDVFSFIPVGSYGFRFIIQSDFILTANREQLKDCEWNRKLRHAIPEAFMRAIERFLMFENDLRYTWPDFLVYDTTHGDFWEDLGPHILRHAKSRPVLQSQAGNVQLPEDLFFVPAEYRLDGVALIDSKEQRKLTLAFEYTPDLVLSTGLRLLGVREMKHRDFISQFCEWVKTEPDEFNSKSEEWHREVAKILVRDGCHLEQLRELPIVPTFNGTFVPAKSNNLFRASIDDAWTAPSSLNLQIVCCEVRRDSHREALFEFLRVAEINTSNMCSIILNMHNYDDKDRPPQDLVAELIFLFRNRSCVNATDRERLRHLWVVAADGRRTLRAGLIHFIDRKIKNNLILKHYTSSYCLNFMDSEYSEYIEVIERCRTHKEAENQLIPPPGEIVTQMHFRLWLEKSCGLARFPRLVTTRRRYAELTKEWEFLSQNCVNDLLVLIRDRWAIEYYQYERLIAMEAKKLRVQCRDGRVRELQETALATDYLEQTCPHLNFVELPDPEHEDWKTILPRFSVVVEVSVDSSIQELRTLCDTPVASTIADAARRIYRHLSQNSGKLKRLASTSILGPKCLIFYPGHGWVSSDQCVWESPESLKSALSLAVIYDDCGALFKDILGIKDAGIREVVQEMECSTKDPSIQDTSTSKELILLLNGHISPEPPCEPQPPYYADDLRGRVQRLKIFPIVSASKSTVSSENTKFMSLEDEWYINDLASLAAAFEGQIDVLSFSIRECEELLPVVKWLRIESRLLSEAVREDVTVVGSQIPMKTWSKSLQMRAKLIAVLAEEKIEQTPPVFNVCQVRRLEVVRTIGQADGEAKCAKIFIKERSGSVDIFVLRNPFDKPEEQVSRKLLCFFLKQYSITDATHTSLVPSILQQDLSELPELLEQNKIRCPWTVDEEPKETDKQCKDDSACLARSSIGGYNASSTTRGDDFVDLTAALLPHRHDTPSPKGDARPALSRFKQMNEYFKKRVSDWDPNVHWTSRMRVEKGYPDFLGDESKTADFTYTDEEGRMLPVMGLSSHAQDRGDKHITYHIEVKGTVLEFSEPFHMSQHQMDMALKYSKLGPTDIYVIARVYHLDHRHADTNVKFYINPWHDNKDDDKDDDDKDDDDKDDDDQDDDDKDNGDKGDSKNDNNKKGFSA</sequence>
<dbReference type="InterPro" id="IPR036890">
    <property type="entry name" value="HATPase_C_sf"/>
</dbReference>
<evidence type="ECO:0000313" key="3">
    <source>
        <dbReference type="Proteomes" id="UP000015530"/>
    </source>
</evidence>
<dbReference type="SUPFAM" id="SSF55874">
    <property type="entry name" value="ATPase domain of HSP90 chaperone/DNA topoisomerase II/histidine kinase"/>
    <property type="match status" value="1"/>
</dbReference>
<comment type="caution">
    <text evidence="2">The sequence shown here is derived from an EMBL/GenBank/DDBJ whole genome shotgun (WGS) entry which is preliminary data.</text>
</comment>
<dbReference type="PANTHER" id="PTHR32387:SF0">
    <property type="entry name" value="PROTEIN NO VEIN"/>
    <property type="match status" value="1"/>
</dbReference>
<dbReference type="PANTHER" id="PTHR32387">
    <property type="entry name" value="WU:FJ29H11"/>
    <property type="match status" value="1"/>
</dbReference>
<accession>T0KMP6</accession>
<gene>
    <name evidence="2" type="ORF">CGLO_07028</name>
</gene>
<evidence type="ECO:0008006" key="4">
    <source>
        <dbReference type="Google" id="ProtNLM"/>
    </source>
</evidence>
<dbReference type="HOGENOM" id="CLU_000570_2_1_1"/>
<feature type="compositionally biased region" description="Acidic residues" evidence="1">
    <location>
        <begin position="1412"/>
        <end position="1434"/>
    </location>
</feature>
<proteinExistence type="predicted"/>
<dbReference type="OMA" id="MIAPIWE"/>
<dbReference type="EMBL" id="AMYD01001407">
    <property type="protein sequence ID" value="EQB53269.1"/>
    <property type="molecule type" value="Genomic_DNA"/>
</dbReference>
<name>T0KMP6_COLGC</name>
<dbReference type="STRING" id="1237896.T0KMP6"/>
<dbReference type="Proteomes" id="UP000015530">
    <property type="component" value="Unassembled WGS sequence"/>
</dbReference>
<evidence type="ECO:0000313" key="2">
    <source>
        <dbReference type="EMBL" id="EQB53269.1"/>
    </source>
</evidence>
<dbReference type="OrthoDB" id="1262810at2759"/>